<keyword evidence="1" id="KW-0812">Transmembrane</keyword>
<feature type="transmembrane region" description="Helical" evidence="1">
    <location>
        <begin position="57"/>
        <end position="81"/>
    </location>
</feature>
<organism evidence="2">
    <name type="scientific">Loa loa</name>
    <name type="common">Eye worm</name>
    <name type="synonym">Filaria loa</name>
    <dbReference type="NCBI Taxonomy" id="7209"/>
    <lineage>
        <taxon>Eukaryota</taxon>
        <taxon>Metazoa</taxon>
        <taxon>Ecdysozoa</taxon>
        <taxon>Nematoda</taxon>
        <taxon>Chromadorea</taxon>
        <taxon>Rhabditida</taxon>
        <taxon>Spirurina</taxon>
        <taxon>Spiruromorpha</taxon>
        <taxon>Filarioidea</taxon>
        <taxon>Onchocercidae</taxon>
        <taxon>Loa</taxon>
    </lineage>
</organism>
<keyword evidence="1" id="KW-1133">Transmembrane helix</keyword>
<keyword evidence="1" id="KW-0472">Membrane</keyword>
<dbReference type="AlphaFoldDB" id="A0A1S0TQX8"/>
<dbReference type="KEGG" id="loa:LOAG_09912"/>
<dbReference type="RefSeq" id="XP_003145487.2">
    <property type="nucleotide sequence ID" value="XM_003145439.2"/>
</dbReference>
<name>A0A1S0TQX8_LOALO</name>
<dbReference type="CTD" id="9947355"/>
<accession>A0A1S0TQX8</accession>
<dbReference type="GeneID" id="9947355"/>
<evidence type="ECO:0000256" key="1">
    <source>
        <dbReference type="SAM" id="Phobius"/>
    </source>
</evidence>
<evidence type="ECO:0000313" key="2">
    <source>
        <dbReference type="EMBL" id="EFO18581.2"/>
    </source>
</evidence>
<proteinExistence type="predicted"/>
<sequence length="89" mass="10067">MIKVTALEQARVIIIEVEDIIALDWGSFTDRRTTSSKIVLYGELVIDFHKRASKNGLVYSALAFLAIITLESNIGITFSVLEIQPRRRM</sequence>
<dbReference type="EMBL" id="JH712927">
    <property type="protein sequence ID" value="EFO18581.2"/>
    <property type="molecule type" value="Genomic_DNA"/>
</dbReference>
<dbReference type="InParanoid" id="A0A1S0TQX8"/>
<protein>
    <submittedName>
        <fullName evidence="2">Uncharacterized protein</fullName>
    </submittedName>
</protein>
<gene>
    <name evidence="2" type="ORF">LOAG_09912</name>
</gene>
<reference evidence="2" key="1">
    <citation type="submission" date="2012-04" db="EMBL/GenBank/DDBJ databases">
        <title>The Genome Sequence of Loa loa.</title>
        <authorList>
            <consortium name="The Broad Institute Genome Sequencing Platform"/>
            <consortium name="Broad Institute Genome Sequencing Center for Infectious Disease"/>
            <person name="Nutman T.B."/>
            <person name="Fink D.L."/>
            <person name="Russ C."/>
            <person name="Young S."/>
            <person name="Zeng Q."/>
            <person name="Gargeya S."/>
            <person name="Alvarado L."/>
            <person name="Berlin A."/>
            <person name="Chapman S.B."/>
            <person name="Chen Z."/>
            <person name="Freedman E."/>
            <person name="Gellesch M."/>
            <person name="Goldberg J."/>
            <person name="Griggs A."/>
            <person name="Gujja S."/>
            <person name="Heilman E.R."/>
            <person name="Heiman D."/>
            <person name="Howarth C."/>
            <person name="Mehta T."/>
            <person name="Neiman D."/>
            <person name="Pearson M."/>
            <person name="Roberts A."/>
            <person name="Saif S."/>
            <person name="Shea T."/>
            <person name="Shenoy N."/>
            <person name="Sisk P."/>
            <person name="Stolte C."/>
            <person name="Sykes S."/>
            <person name="White J."/>
            <person name="Yandava C."/>
            <person name="Haas B."/>
            <person name="Henn M.R."/>
            <person name="Nusbaum C."/>
            <person name="Birren B."/>
        </authorList>
    </citation>
    <scope>NUCLEOTIDE SEQUENCE [LARGE SCALE GENOMIC DNA]</scope>
</reference>